<gene>
    <name evidence="3" type="ORF">SMRZ_LOCUS8366</name>
</gene>
<dbReference type="Proteomes" id="UP000277204">
    <property type="component" value="Unassembled WGS sequence"/>
</dbReference>
<evidence type="ECO:0000313" key="3">
    <source>
        <dbReference type="EMBL" id="VDO81092.1"/>
    </source>
</evidence>
<dbReference type="GO" id="GO:0098554">
    <property type="term" value="C:cytoplasmic side of endoplasmic reticulum membrane"/>
    <property type="evidence" value="ECO:0007669"/>
    <property type="project" value="TreeGrafter"/>
</dbReference>
<evidence type="ECO:0000256" key="2">
    <source>
        <dbReference type="ARBA" id="ARBA00022824"/>
    </source>
</evidence>
<dbReference type="GO" id="GO:0098553">
    <property type="term" value="C:lumenal side of endoplasmic reticulum membrane"/>
    <property type="evidence" value="ECO:0007669"/>
    <property type="project" value="TreeGrafter"/>
</dbReference>
<dbReference type="GO" id="GO:0042500">
    <property type="term" value="F:aspartic endopeptidase activity, intramembrane cleaving"/>
    <property type="evidence" value="ECO:0007669"/>
    <property type="project" value="InterPro"/>
</dbReference>
<evidence type="ECO:0000256" key="1">
    <source>
        <dbReference type="ARBA" id="ARBA00004477"/>
    </source>
</evidence>
<name>A0A183LX41_9TREM</name>
<dbReference type="GO" id="GO:0006465">
    <property type="term" value="P:signal peptide processing"/>
    <property type="evidence" value="ECO:0007669"/>
    <property type="project" value="TreeGrafter"/>
</dbReference>
<dbReference type="STRING" id="48269.A0A183LX41"/>
<keyword evidence="2" id="KW-0256">Endoplasmic reticulum</keyword>
<comment type="subcellular location">
    <subcellularLocation>
        <location evidence="1">Endoplasmic reticulum membrane</location>
        <topology evidence="1">Multi-pass membrane protein</topology>
    </subcellularLocation>
</comment>
<evidence type="ECO:0000313" key="4">
    <source>
        <dbReference type="Proteomes" id="UP000277204"/>
    </source>
</evidence>
<dbReference type="Pfam" id="PF04258">
    <property type="entry name" value="Peptidase_A22B"/>
    <property type="match status" value="1"/>
</dbReference>
<accession>A0A183LX41</accession>
<sequence>MNLSEVGNVSDTNGTITNLEFNLDSMITNSALFLLAIVPIYIGSFRSITSKKSTDEIEVVSGKDAALFPFLASAALFGIYVVFKFYCVKVHSYSVHQLRYEVIFLFYGCLCNIPVPVVSTYSHWIANNFIAVTVAILAIEFIRLNKFVNGILLLCGLFVYDIFWVFGTGVMMAVAKNLDIPIKGKYFKITLANFQVFHLITFHLIHQMSCKVQ</sequence>
<keyword evidence="4" id="KW-1185">Reference proteome</keyword>
<dbReference type="AlphaFoldDB" id="A0A183LX41"/>
<proteinExistence type="predicted"/>
<dbReference type="PANTHER" id="PTHR12174:SF23">
    <property type="entry name" value="MINOR HISTOCOMPATIBILITY ANTIGEN H13"/>
    <property type="match status" value="1"/>
</dbReference>
<organism evidence="3 4">
    <name type="scientific">Schistosoma margrebowiei</name>
    <dbReference type="NCBI Taxonomy" id="48269"/>
    <lineage>
        <taxon>Eukaryota</taxon>
        <taxon>Metazoa</taxon>
        <taxon>Spiralia</taxon>
        <taxon>Lophotrochozoa</taxon>
        <taxon>Platyhelminthes</taxon>
        <taxon>Trematoda</taxon>
        <taxon>Digenea</taxon>
        <taxon>Strigeidida</taxon>
        <taxon>Schistosomatoidea</taxon>
        <taxon>Schistosomatidae</taxon>
        <taxon>Schistosoma</taxon>
    </lineage>
</organism>
<protein>
    <submittedName>
        <fullName evidence="3">Uncharacterized protein</fullName>
    </submittedName>
</protein>
<dbReference type="InterPro" id="IPR007369">
    <property type="entry name" value="Peptidase_A22B_SPP"/>
</dbReference>
<reference evidence="3 4" key="1">
    <citation type="submission" date="2018-11" db="EMBL/GenBank/DDBJ databases">
        <authorList>
            <consortium name="Pathogen Informatics"/>
        </authorList>
    </citation>
    <scope>NUCLEOTIDE SEQUENCE [LARGE SCALE GENOMIC DNA]</scope>
    <source>
        <strain evidence="3 4">Zambia</strain>
    </source>
</reference>
<dbReference type="EMBL" id="UZAI01003615">
    <property type="protein sequence ID" value="VDO81092.1"/>
    <property type="molecule type" value="Genomic_DNA"/>
</dbReference>
<dbReference type="PANTHER" id="PTHR12174">
    <property type="entry name" value="SIGNAL PEPTIDE PEPTIDASE"/>
    <property type="match status" value="1"/>
</dbReference>
<dbReference type="GO" id="GO:0033619">
    <property type="term" value="P:membrane protein proteolysis"/>
    <property type="evidence" value="ECO:0007669"/>
    <property type="project" value="TreeGrafter"/>
</dbReference>